<dbReference type="InterPro" id="IPR029063">
    <property type="entry name" value="SAM-dependent_MTases_sf"/>
</dbReference>
<dbReference type="EMBL" id="KQ241782">
    <property type="protein sequence ID" value="KNC84180.1"/>
    <property type="molecule type" value="Genomic_DNA"/>
</dbReference>
<evidence type="ECO:0008006" key="4">
    <source>
        <dbReference type="Google" id="ProtNLM"/>
    </source>
</evidence>
<feature type="transmembrane region" description="Helical" evidence="1">
    <location>
        <begin position="195"/>
        <end position="213"/>
    </location>
</feature>
<name>A0A0L0G575_9EUKA</name>
<dbReference type="AlphaFoldDB" id="A0A0L0G575"/>
<protein>
    <recommendedName>
        <fullName evidence="4">Methyltransferase domain-containing protein</fullName>
    </recommendedName>
</protein>
<sequence length="272" mass="30631">MGNMLPRVHLWEWHDLSWFPNQARAHVMEVLAIGWMTPPLYLIDVALQQLRTVMETTGRTHVVDLCSGGGGPMIHAAKTDIKVTLTDLYPQTELWEKHALRSDGNITYKAESVSALAMPQGITGLRTLWCAFHHFRPEQATQILASAVQCGEPILIYELTRRSLVQTLFIVLGTLNVSLVFPLLGWLSMDWKSVLITYVLPLYPFIVVFDGMVSCMRTYTKAEMVAMVEKADPDGSFTWKVQEVQVRWWLPGMNMISLIGLPKSTSGIQSKA</sequence>
<keyword evidence="1" id="KW-1133">Transmembrane helix</keyword>
<dbReference type="RefSeq" id="XP_014158082.1">
    <property type="nucleotide sequence ID" value="XM_014302607.1"/>
</dbReference>
<feature type="transmembrane region" description="Helical" evidence="1">
    <location>
        <begin position="168"/>
        <end position="189"/>
    </location>
</feature>
<keyword evidence="3" id="KW-1185">Reference proteome</keyword>
<dbReference type="STRING" id="667725.A0A0L0G575"/>
<evidence type="ECO:0000313" key="3">
    <source>
        <dbReference type="Proteomes" id="UP000054560"/>
    </source>
</evidence>
<keyword evidence="1" id="KW-0812">Transmembrane</keyword>
<organism evidence="2 3">
    <name type="scientific">Sphaeroforma arctica JP610</name>
    <dbReference type="NCBI Taxonomy" id="667725"/>
    <lineage>
        <taxon>Eukaryota</taxon>
        <taxon>Ichthyosporea</taxon>
        <taxon>Ichthyophonida</taxon>
        <taxon>Sphaeroforma</taxon>
    </lineage>
</organism>
<evidence type="ECO:0000313" key="2">
    <source>
        <dbReference type="EMBL" id="KNC84180.1"/>
    </source>
</evidence>
<dbReference type="Gene3D" id="3.40.50.150">
    <property type="entry name" value="Vaccinia Virus protein VP39"/>
    <property type="match status" value="1"/>
</dbReference>
<accession>A0A0L0G575</accession>
<keyword evidence="1" id="KW-0472">Membrane</keyword>
<dbReference type="SUPFAM" id="SSF53335">
    <property type="entry name" value="S-adenosyl-L-methionine-dependent methyltransferases"/>
    <property type="match status" value="1"/>
</dbReference>
<dbReference type="GeneID" id="25904106"/>
<reference evidence="2 3" key="1">
    <citation type="submission" date="2011-02" db="EMBL/GenBank/DDBJ databases">
        <title>The Genome Sequence of Sphaeroforma arctica JP610.</title>
        <authorList>
            <consortium name="The Broad Institute Genome Sequencing Platform"/>
            <person name="Russ C."/>
            <person name="Cuomo C."/>
            <person name="Young S.K."/>
            <person name="Zeng Q."/>
            <person name="Gargeya S."/>
            <person name="Alvarado L."/>
            <person name="Berlin A."/>
            <person name="Chapman S.B."/>
            <person name="Chen Z."/>
            <person name="Freedman E."/>
            <person name="Gellesch M."/>
            <person name="Goldberg J."/>
            <person name="Griggs A."/>
            <person name="Gujja S."/>
            <person name="Heilman E."/>
            <person name="Heiman D."/>
            <person name="Howarth C."/>
            <person name="Mehta T."/>
            <person name="Neiman D."/>
            <person name="Pearson M."/>
            <person name="Roberts A."/>
            <person name="Saif S."/>
            <person name="Shea T."/>
            <person name="Shenoy N."/>
            <person name="Sisk P."/>
            <person name="Stolte C."/>
            <person name="Sykes S."/>
            <person name="White J."/>
            <person name="Yandava C."/>
            <person name="Burger G."/>
            <person name="Gray M.W."/>
            <person name="Holland P.W.H."/>
            <person name="King N."/>
            <person name="Lang F.B.F."/>
            <person name="Roger A.J."/>
            <person name="Ruiz-Trillo I."/>
            <person name="Haas B."/>
            <person name="Nusbaum C."/>
            <person name="Birren B."/>
        </authorList>
    </citation>
    <scope>NUCLEOTIDE SEQUENCE [LARGE SCALE GENOMIC DNA]</scope>
    <source>
        <strain evidence="2 3">JP610</strain>
    </source>
</reference>
<proteinExistence type="predicted"/>
<gene>
    <name evidence="2" type="ORF">SARC_03602</name>
</gene>
<evidence type="ECO:0000256" key="1">
    <source>
        <dbReference type="SAM" id="Phobius"/>
    </source>
</evidence>
<dbReference type="OrthoDB" id="2101715at2759"/>
<dbReference type="eggNOG" id="ENOG502S9JB">
    <property type="taxonomic scope" value="Eukaryota"/>
</dbReference>
<dbReference type="Proteomes" id="UP000054560">
    <property type="component" value="Unassembled WGS sequence"/>
</dbReference>